<evidence type="ECO:0008006" key="4">
    <source>
        <dbReference type="Google" id="ProtNLM"/>
    </source>
</evidence>
<dbReference type="KEGG" id="ptm:GSPATT00026451001"/>
<dbReference type="OMA" id="GMENGNW"/>
<dbReference type="InParanoid" id="A0EFN7"/>
<feature type="chain" id="PRO_5002624755" description="MORN repeat protein" evidence="1">
    <location>
        <begin position="18"/>
        <end position="218"/>
    </location>
</feature>
<dbReference type="OrthoDB" id="312076at2759"/>
<dbReference type="Proteomes" id="UP000000600">
    <property type="component" value="Unassembled WGS sequence"/>
</dbReference>
<dbReference type="EMBL" id="CT868676">
    <property type="protein sequence ID" value="CAK94128.1"/>
    <property type="molecule type" value="Genomic_DNA"/>
</dbReference>
<protein>
    <recommendedName>
        <fullName evidence="4">MORN repeat protein</fullName>
    </recommendedName>
</protein>
<dbReference type="RefSeq" id="XP_001461501.1">
    <property type="nucleotide sequence ID" value="XM_001461464.1"/>
</dbReference>
<proteinExistence type="predicted"/>
<evidence type="ECO:0000313" key="2">
    <source>
        <dbReference type="EMBL" id="CAK94128.1"/>
    </source>
</evidence>
<feature type="signal peptide" evidence="1">
    <location>
        <begin position="1"/>
        <end position="17"/>
    </location>
</feature>
<evidence type="ECO:0000313" key="3">
    <source>
        <dbReference type="Proteomes" id="UP000000600"/>
    </source>
</evidence>
<gene>
    <name evidence="2" type="ORF">GSPATT00026451001</name>
</gene>
<reference evidence="2 3" key="1">
    <citation type="journal article" date="2006" name="Nature">
        <title>Global trends of whole-genome duplications revealed by the ciliate Paramecium tetraurelia.</title>
        <authorList>
            <consortium name="Genoscope"/>
            <person name="Aury J.-M."/>
            <person name="Jaillon O."/>
            <person name="Duret L."/>
            <person name="Noel B."/>
            <person name="Jubin C."/>
            <person name="Porcel B.M."/>
            <person name="Segurens B."/>
            <person name="Daubin V."/>
            <person name="Anthouard V."/>
            <person name="Aiach N."/>
            <person name="Arnaiz O."/>
            <person name="Billaut A."/>
            <person name="Beisson J."/>
            <person name="Blanc I."/>
            <person name="Bouhouche K."/>
            <person name="Camara F."/>
            <person name="Duharcourt S."/>
            <person name="Guigo R."/>
            <person name="Gogendeau D."/>
            <person name="Katinka M."/>
            <person name="Keller A.-M."/>
            <person name="Kissmehl R."/>
            <person name="Klotz C."/>
            <person name="Koll F."/>
            <person name="Le Moue A."/>
            <person name="Lepere C."/>
            <person name="Malinsky S."/>
            <person name="Nowacki M."/>
            <person name="Nowak J.K."/>
            <person name="Plattner H."/>
            <person name="Poulain J."/>
            <person name="Ruiz F."/>
            <person name="Serrano V."/>
            <person name="Zagulski M."/>
            <person name="Dessen P."/>
            <person name="Betermier M."/>
            <person name="Weissenbach J."/>
            <person name="Scarpelli C."/>
            <person name="Schachter V."/>
            <person name="Sperling L."/>
            <person name="Meyer E."/>
            <person name="Cohen J."/>
            <person name="Wincker P."/>
        </authorList>
    </citation>
    <scope>NUCLEOTIDE SEQUENCE [LARGE SCALE GENOMIC DNA]</scope>
    <source>
        <strain evidence="2 3">Stock d4-2</strain>
    </source>
</reference>
<organism evidence="2 3">
    <name type="scientific">Paramecium tetraurelia</name>
    <dbReference type="NCBI Taxonomy" id="5888"/>
    <lineage>
        <taxon>Eukaryota</taxon>
        <taxon>Sar</taxon>
        <taxon>Alveolata</taxon>
        <taxon>Ciliophora</taxon>
        <taxon>Intramacronucleata</taxon>
        <taxon>Oligohymenophorea</taxon>
        <taxon>Peniculida</taxon>
        <taxon>Parameciidae</taxon>
        <taxon>Paramecium</taxon>
    </lineage>
</organism>
<keyword evidence="3" id="KW-1185">Reference proteome</keyword>
<dbReference type="AlphaFoldDB" id="A0EFN7"/>
<dbReference type="PANTHER" id="PTHR33706">
    <property type="entry name" value="MORN VARIANT REPEAT PROTEIN"/>
    <property type="match status" value="1"/>
</dbReference>
<name>A0EFN7_PARTE</name>
<keyword evidence="1" id="KW-0732">Signal</keyword>
<sequence length="218" mass="25779">MQEVLKRFILFLVNVQSLTMEQYKNGSKVGIWNDCYENQYFGGGLYDEQGIKTGRWVDLNVQFNCNYEVTYNGVYKNGLKVGQWNVFFNKEQICQGSYDQYGLKTGKWIDIFDAFNEYNGNQFSREYLVTYNGEYKNGQKFGKWGINYRQQNKTWEQIGGGFYDDDGLKNCKWMDLENSFQYVNIVTYSGEYKNGNKIGRWNVYQNGEPKNEVIQYEQ</sequence>
<dbReference type="HOGENOM" id="CLU_1269057_0_0_1"/>
<dbReference type="GeneID" id="5047291"/>
<dbReference type="PANTHER" id="PTHR33706:SF1">
    <property type="entry name" value="TPR REPEAT PROTEIN"/>
    <property type="match status" value="1"/>
</dbReference>
<accession>A0EFN7</accession>
<evidence type="ECO:0000256" key="1">
    <source>
        <dbReference type="SAM" id="SignalP"/>
    </source>
</evidence>